<feature type="transmembrane region" description="Helical" evidence="2">
    <location>
        <begin position="367"/>
        <end position="387"/>
    </location>
</feature>
<evidence type="ECO:0000313" key="3">
    <source>
        <dbReference type="EMBL" id="VDC29410.1"/>
    </source>
</evidence>
<proteinExistence type="predicted"/>
<feature type="transmembrane region" description="Helical" evidence="2">
    <location>
        <begin position="80"/>
        <end position="102"/>
    </location>
</feature>
<evidence type="ECO:0000313" key="4">
    <source>
        <dbReference type="Proteomes" id="UP000277498"/>
    </source>
</evidence>
<evidence type="ECO:0000256" key="1">
    <source>
        <dbReference type="SAM" id="MobiDB-lite"/>
    </source>
</evidence>
<feature type="region of interest" description="Disordered" evidence="1">
    <location>
        <begin position="435"/>
        <end position="454"/>
    </location>
</feature>
<feature type="transmembrane region" description="Helical" evidence="2">
    <location>
        <begin position="224"/>
        <end position="243"/>
    </location>
</feature>
<dbReference type="EMBL" id="UXAW01000071">
    <property type="protein sequence ID" value="VDC29410.1"/>
    <property type="molecule type" value="Genomic_DNA"/>
</dbReference>
<sequence length="454" mass="47779">MPGKQLSRWTIAWFASALAFLLASLTLAVAGYGGPADWAGGAALAVVHLFALGWLCQMMLGSLIQFAPVLAARPLARPGLALPALLFCALGTLMLAAGFLALDGWEPGRPLLSLAPLPLALAFGFALAMLAPVLAGRGAWRQSEARAVLAGLAGLAALWFSGAGMALALTGFGPGGLVSGGLPVHMVLGAGGWLTLAAMGVSYKLFAMFLLAPERDTRLRRAGFFAALAALALALAALIMAWLEQDTALPLALALATGALAGLCYLAEIFRLWRARRRPRPEVNMNFSRVSLVFLVATLVLLAPAALLGGPFAEAAVFLALAGWLSTLTLAQMIKITSFLTWIQVFSPLIGRQKVPMVQDLSDPRTVARWLWLWTAGAACATLALLAQTGPGFRLAAALMLVAALGLTREAWAIRRLRHLSPALRPALLPPVILPPHPTPVQGRSSLHDRPHPI</sequence>
<reference evidence="3 4" key="1">
    <citation type="submission" date="2018-11" db="EMBL/GenBank/DDBJ databases">
        <authorList>
            <person name="Criscuolo A."/>
        </authorList>
    </citation>
    <scope>NUCLEOTIDE SEQUENCE [LARGE SCALE GENOMIC DNA]</scope>
    <source>
        <strain evidence="3">ACIP111625</strain>
    </source>
</reference>
<protein>
    <recommendedName>
        <fullName evidence="5">NnrS protein</fullName>
    </recommendedName>
</protein>
<dbReference type="RefSeq" id="WP_124087066.1">
    <property type="nucleotide sequence ID" value="NZ_UXAW01000071.1"/>
</dbReference>
<feature type="transmembrane region" description="Helical" evidence="2">
    <location>
        <begin position="38"/>
        <end position="60"/>
    </location>
</feature>
<keyword evidence="2" id="KW-0472">Membrane</keyword>
<evidence type="ECO:0000256" key="2">
    <source>
        <dbReference type="SAM" id="Phobius"/>
    </source>
</evidence>
<keyword evidence="2" id="KW-1133">Transmembrane helix</keyword>
<gene>
    <name evidence="3" type="ORF">XINFAN_02323</name>
</gene>
<feature type="transmembrane region" description="Helical" evidence="2">
    <location>
        <begin position="249"/>
        <end position="270"/>
    </location>
</feature>
<dbReference type="OrthoDB" id="5245199at2"/>
<feature type="transmembrane region" description="Helical" evidence="2">
    <location>
        <begin position="192"/>
        <end position="212"/>
    </location>
</feature>
<keyword evidence="2" id="KW-0812">Transmembrane</keyword>
<feature type="transmembrane region" description="Helical" evidence="2">
    <location>
        <begin position="114"/>
        <end position="135"/>
    </location>
</feature>
<dbReference type="AlphaFoldDB" id="A0A3P5X2F2"/>
<dbReference type="Proteomes" id="UP000277498">
    <property type="component" value="Unassembled WGS sequence"/>
</dbReference>
<feature type="transmembrane region" description="Helical" evidence="2">
    <location>
        <begin position="290"/>
        <end position="309"/>
    </location>
</feature>
<evidence type="ECO:0008006" key="5">
    <source>
        <dbReference type="Google" id="ProtNLM"/>
    </source>
</evidence>
<organism evidence="3 4">
    <name type="scientific">Pseudogemmobacter humi</name>
    <dbReference type="NCBI Taxonomy" id="2483812"/>
    <lineage>
        <taxon>Bacteria</taxon>
        <taxon>Pseudomonadati</taxon>
        <taxon>Pseudomonadota</taxon>
        <taxon>Alphaproteobacteria</taxon>
        <taxon>Rhodobacterales</taxon>
        <taxon>Paracoccaceae</taxon>
        <taxon>Pseudogemmobacter</taxon>
    </lineage>
</organism>
<name>A0A3P5X2F2_9RHOB</name>
<feature type="transmembrane region" description="Helical" evidence="2">
    <location>
        <begin position="315"/>
        <end position="346"/>
    </location>
</feature>
<keyword evidence="4" id="KW-1185">Reference proteome</keyword>
<feature type="transmembrane region" description="Helical" evidence="2">
    <location>
        <begin position="147"/>
        <end position="172"/>
    </location>
</feature>
<accession>A0A3P5X2F2</accession>